<gene>
    <name evidence="2" type="ORF">SAMN05660686_01393</name>
</gene>
<dbReference type="EMBL" id="FNBW01000003">
    <property type="protein sequence ID" value="SDF44723.1"/>
    <property type="molecule type" value="Genomic_DNA"/>
</dbReference>
<feature type="signal peptide" evidence="1">
    <location>
        <begin position="1"/>
        <end position="40"/>
    </location>
</feature>
<accession>A0A8G2EUN7</accession>
<evidence type="ECO:0000313" key="3">
    <source>
        <dbReference type="Proteomes" id="UP000198615"/>
    </source>
</evidence>
<comment type="caution">
    <text evidence="2">The sequence shown here is derived from an EMBL/GenBank/DDBJ whole genome shotgun (WGS) entry which is preliminary data.</text>
</comment>
<reference evidence="2 3" key="1">
    <citation type="submission" date="2016-10" db="EMBL/GenBank/DDBJ databases">
        <authorList>
            <person name="Varghese N."/>
            <person name="Submissions S."/>
        </authorList>
    </citation>
    <scope>NUCLEOTIDE SEQUENCE [LARGE SCALE GENOMIC DNA]</scope>
    <source>
        <strain evidence="2 3">DSM 18839</strain>
    </source>
</reference>
<organism evidence="2 3">
    <name type="scientific">Thalassobaculum litoreum DSM 18839</name>
    <dbReference type="NCBI Taxonomy" id="1123362"/>
    <lineage>
        <taxon>Bacteria</taxon>
        <taxon>Pseudomonadati</taxon>
        <taxon>Pseudomonadota</taxon>
        <taxon>Alphaproteobacteria</taxon>
        <taxon>Rhodospirillales</taxon>
        <taxon>Thalassobaculaceae</taxon>
        <taxon>Thalassobaculum</taxon>
    </lineage>
</organism>
<dbReference type="AlphaFoldDB" id="A0A8G2EUN7"/>
<evidence type="ECO:0000256" key="1">
    <source>
        <dbReference type="SAM" id="SignalP"/>
    </source>
</evidence>
<name>A0A8G2EUN7_9PROT</name>
<feature type="chain" id="PRO_5034929415" evidence="1">
    <location>
        <begin position="41"/>
        <end position="333"/>
    </location>
</feature>
<keyword evidence="3" id="KW-1185">Reference proteome</keyword>
<proteinExistence type="predicted"/>
<sequence>MYRISATPLMHTPCHFVCSLGLAALLACTLFLGPSAQASAAREVSAERAERWVRRDAVTLRRTAEALVAARLGEPYRHVADRVPEYSEWVYGWLSSLAVSARLAGVGAQSVGAQLWRGEPVDTDAIVGDLEAYVGAAFEEQVIRPETTEHELFEAWQQAVDQLARVDRGLAAERAARGAPQAYAQPFLVDWYPGAPDRLTRGAKTAVLDGTIDPAQADLVLGRAVRPLSIRLLSAATRLVIVPVVIPMVGGAAAVTAADTGGFLGASLFSGAIAAGLWGADYLINWVDSAWNRPVFEAELREVIAEQRDRTVQEAQARMDAALCRVAAVAPAC</sequence>
<protein>
    <submittedName>
        <fullName evidence="2">Uncharacterized protein</fullName>
    </submittedName>
</protein>
<dbReference type="PROSITE" id="PS51257">
    <property type="entry name" value="PROKAR_LIPOPROTEIN"/>
    <property type="match status" value="1"/>
</dbReference>
<dbReference type="Proteomes" id="UP000198615">
    <property type="component" value="Unassembled WGS sequence"/>
</dbReference>
<keyword evidence="1" id="KW-0732">Signal</keyword>
<evidence type="ECO:0000313" key="2">
    <source>
        <dbReference type="EMBL" id="SDF44723.1"/>
    </source>
</evidence>